<dbReference type="Proteomes" id="UP000193804">
    <property type="component" value="Unassembled WGS sequence"/>
</dbReference>
<dbReference type="EMBL" id="FXAW01000010">
    <property type="protein sequence ID" value="SMG51975.1"/>
    <property type="molecule type" value="Genomic_DNA"/>
</dbReference>
<dbReference type="STRING" id="1028.SAMN05661096_03851"/>
<organism evidence="1 2">
    <name type="scientific">Marivirga sericea</name>
    <dbReference type="NCBI Taxonomy" id="1028"/>
    <lineage>
        <taxon>Bacteria</taxon>
        <taxon>Pseudomonadati</taxon>
        <taxon>Bacteroidota</taxon>
        <taxon>Cytophagia</taxon>
        <taxon>Cytophagales</taxon>
        <taxon>Marivirgaceae</taxon>
        <taxon>Marivirga</taxon>
    </lineage>
</organism>
<gene>
    <name evidence="1" type="ORF">SAMN05661096_03851</name>
</gene>
<name>A0A1X7LDX8_9BACT</name>
<keyword evidence="2" id="KW-1185">Reference proteome</keyword>
<evidence type="ECO:0000313" key="2">
    <source>
        <dbReference type="Proteomes" id="UP000193804"/>
    </source>
</evidence>
<accession>A0A1X7LDX8</accession>
<sequence length="48" mass="5429">MVNEAGTIDPHQAYEKTSSFKSLKSSRFHNGQVIVWSHESISGFLFET</sequence>
<dbReference type="AlphaFoldDB" id="A0A1X7LDX8"/>
<reference evidence="2" key="1">
    <citation type="submission" date="2017-04" db="EMBL/GenBank/DDBJ databases">
        <authorList>
            <person name="Varghese N."/>
            <person name="Submissions S."/>
        </authorList>
    </citation>
    <scope>NUCLEOTIDE SEQUENCE [LARGE SCALE GENOMIC DNA]</scope>
    <source>
        <strain evidence="2">DSM 4125</strain>
    </source>
</reference>
<proteinExistence type="predicted"/>
<protein>
    <submittedName>
        <fullName evidence="1">Uncharacterized protein</fullName>
    </submittedName>
</protein>
<evidence type="ECO:0000313" key="1">
    <source>
        <dbReference type="EMBL" id="SMG51975.1"/>
    </source>
</evidence>